<evidence type="ECO:0000256" key="5">
    <source>
        <dbReference type="ARBA" id="ARBA00023242"/>
    </source>
</evidence>
<evidence type="ECO:0000256" key="6">
    <source>
        <dbReference type="PROSITE-ProRule" id="PRU00221"/>
    </source>
</evidence>
<evidence type="ECO:0000256" key="1">
    <source>
        <dbReference type="ARBA" id="ARBA00004123"/>
    </source>
</evidence>
<dbReference type="SMART" id="SM00320">
    <property type="entry name" value="WD40"/>
    <property type="match status" value="7"/>
</dbReference>
<dbReference type="WBParaSite" id="DME_0000116101-mRNA-1">
    <property type="protein sequence ID" value="DME_0000116101-mRNA-1"/>
    <property type="gene ID" value="DME_0000116101"/>
</dbReference>
<feature type="repeat" description="WD" evidence="6">
    <location>
        <begin position="341"/>
        <end position="372"/>
    </location>
</feature>
<proteinExistence type="predicted"/>
<keyword evidence="4" id="KW-0677">Repeat</keyword>
<feature type="region of interest" description="Disordered" evidence="7">
    <location>
        <begin position="542"/>
        <end position="563"/>
    </location>
</feature>
<dbReference type="STRING" id="318479.A0A0N4U368"/>
<feature type="repeat" description="WD" evidence="6">
    <location>
        <begin position="169"/>
        <end position="201"/>
    </location>
</feature>
<dbReference type="PANTHER" id="PTHR22836">
    <property type="entry name" value="WD40 REPEAT PROTEIN"/>
    <property type="match status" value="1"/>
</dbReference>
<keyword evidence="5" id="KW-0539">Nucleus</keyword>
<keyword evidence="2 6" id="KW-0853">WD repeat</keyword>
<dbReference type="AlphaFoldDB" id="A0A0N4U368"/>
<dbReference type="InterPro" id="IPR056154">
    <property type="entry name" value="Beta-prop_IFT140_1st"/>
</dbReference>
<dbReference type="FunFam" id="2.130.10.10:FF:000069">
    <property type="entry name" value="WD repeat domain 33"/>
    <property type="match status" value="1"/>
</dbReference>
<comment type="subcellular location">
    <subcellularLocation>
        <location evidence="1">Nucleus</location>
    </subcellularLocation>
</comment>
<dbReference type="GO" id="GO:0005847">
    <property type="term" value="C:mRNA cleavage and polyadenylation specificity factor complex"/>
    <property type="evidence" value="ECO:0007669"/>
    <property type="project" value="TreeGrafter"/>
</dbReference>
<dbReference type="PRINTS" id="PR00320">
    <property type="entry name" value="GPROTEINBRPT"/>
</dbReference>
<evidence type="ECO:0000313" key="9">
    <source>
        <dbReference type="EMBL" id="VDN55548.1"/>
    </source>
</evidence>
<evidence type="ECO:0000313" key="12">
    <source>
        <dbReference type="WBParaSite" id="DME_0000116101-mRNA-1"/>
    </source>
</evidence>
<dbReference type="InterPro" id="IPR001680">
    <property type="entry name" value="WD40_rpt"/>
</dbReference>
<evidence type="ECO:0000256" key="2">
    <source>
        <dbReference type="ARBA" id="ARBA00022574"/>
    </source>
</evidence>
<reference evidence="9 11" key="2">
    <citation type="submission" date="2018-11" db="EMBL/GenBank/DDBJ databases">
        <authorList>
            <consortium name="Pathogen Informatics"/>
        </authorList>
    </citation>
    <scope>NUCLEOTIDE SEQUENCE [LARGE SCALE GENOMIC DNA]</scope>
</reference>
<keyword evidence="11" id="KW-1185">Reference proteome</keyword>
<feature type="domain" description="IFT140 first beta-propeller" evidence="8">
    <location>
        <begin position="87"/>
        <end position="182"/>
    </location>
</feature>
<dbReference type="PANTHER" id="PTHR22836:SF0">
    <property type="entry name" value="PRE-MRNA 3' END PROCESSING PROTEIN WDR33"/>
    <property type="match status" value="1"/>
</dbReference>
<accession>A0A0N4U368</accession>
<evidence type="ECO:0000256" key="3">
    <source>
        <dbReference type="ARBA" id="ARBA00022664"/>
    </source>
</evidence>
<protein>
    <submittedName>
        <fullName evidence="12">WD_REPEATS_REGION domain-containing protein</fullName>
    </submittedName>
</protein>
<name>A0A0N4U368_DRAME</name>
<dbReference type="FunFam" id="2.130.10.10:FF:000085">
    <property type="entry name" value="WD repeat domain 33"/>
    <property type="match status" value="1"/>
</dbReference>
<dbReference type="Pfam" id="PF00400">
    <property type="entry name" value="WD40"/>
    <property type="match status" value="4"/>
</dbReference>
<reference evidence="12" key="1">
    <citation type="submission" date="2017-02" db="UniProtKB">
        <authorList>
            <consortium name="WormBaseParasite"/>
        </authorList>
    </citation>
    <scope>IDENTIFICATION</scope>
</reference>
<feature type="repeat" description="WD" evidence="6">
    <location>
        <begin position="127"/>
        <end position="159"/>
    </location>
</feature>
<evidence type="ECO:0000256" key="7">
    <source>
        <dbReference type="SAM" id="MobiDB-lite"/>
    </source>
</evidence>
<dbReference type="InterPro" id="IPR045245">
    <property type="entry name" value="Pfs2-like"/>
</dbReference>
<dbReference type="CDD" id="cd00200">
    <property type="entry name" value="WD40"/>
    <property type="match status" value="1"/>
</dbReference>
<dbReference type="Pfam" id="PF23383">
    <property type="entry name" value="Beta-prop_IFT140_1st"/>
    <property type="match status" value="1"/>
</dbReference>
<dbReference type="InterPro" id="IPR020472">
    <property type="entry name" value="WD40_PAC1"/>
</dbReference>
<feature type="region of interest" description="Disordered" evidence="7">
    <location>
        <begin position="474"/>
        <end position="498"/>
    </location>
</feature>
<dbReference type="OrthoDB" id="16717at2759"/>
<feature type="compositionally biased region" description="Polar residues" evidence="7">
    <location>
        <begin position="545"/>
        <end position="563"/>
    </location>
</feature>
<keyword evidence="3" id="KW-0507">mRNA processing</keyword>
<dbReference type="PROSITE" id="PS50294">
    <property type="entry name" value="WD_REPEATS_REGION"/>
    <property type="match status" value="5"/>
</dbReference>
<evidence type="ECO:0000256" key="4">
    <source>
        <dbReference type="ARBA" id="ARBA00022737"/>
    </source>
</evidence>
<sequence length="592" mass="66597">QPIIDASIADGPGRRLRRNVANVRRHIDYIANVLRHCEARLWQYGTRDRIAIQPDILYQNYVLPPSSTLDKPVDCVLTKFVRAAMNKVKCPIYSICWTPEGKRLITGASTGEFTLWNGTAFNFETILQAHDTAIRALKWSHNDQWLVSADHDGFVKYWQPNMNNVHMYQAHKDEPIRSISFAPTDIKLVTGSDDGTARIWDFGRCAEERVLRGHGSDVRCVDWHPQKGLICTGSRDSQQPVKLWDPNTGQCLSTLHDHKNSVMSVQWNKNGNWLITGSKDHLIKLYDIRMMREMRSYRGHKKEVTALAWHPVHESLFVSGGGDGSLAYWLVNAEKELGFLEHAHDQAVWTLEWHPLGHILASGSNDNNTKFWARNRPGDTHDDIFGMTPLTGAPLTILNSEMKTNIDDISNVPVIPGMGLDDDIFQGLQNRETVTVVGGPKSANIGAKRTLIKQPPPKKAQRQFERMWNVAKPAGGGEDFEEEMPEESSFRRPKASLLGPPPTSMLYVQDIDYRMAQSTLNATQTVPTATQQGIISGDIDLRHGLTTSGQSQSWRPTPSTSVMESTQCDDDMLRPSGGQFFAFKANRSQFNF</sequence>
<gene>
    <name evidence="9" type="ORF">DME_LOCUS5521</name>
</gene>
<dbReference type="GO" id="GO:0031124">
    <property type="term" value="P:mRNA 3'-end processing"/>
    <property type="evidence" value="ECO:0007669"/>
    <property type="project" value="InterPro"/>
</dbReference>
<dbReference type="InterPro" id="IPR036322">
    <property type="entry name" value="WD40_repeat_dom_sf"/>
</dbReference>
<evidence type="ECO:0000313" key="10">
    <source>
        <dbReference type="Proteomes" id="UP000038040"/>
    </source>
</evidence>
<dbReference type="InterPro" id="IPR015943">
    <property type="entry name" value="WD40/YVTN_repeat-like_dom_sf"/>
</dbReference>
<evidence type="ECO:0000259" key="8">
    <source>
        <dbReference type="Pfam" id="PF23383"/>
    </source>
</evidence>
<feature type="repeat" description="WD" evidence="6">
    <location>
        <begin position="255"/>
        <end position="296"/>
    </location>
</feature>
<feature type="repeat" description="WD" evidence="6">
    <location>
        <begin position="297"/>
        <end position="329"/>
    </location>
</feature>
<organism evidence="10 12">
    <name type="scientific">Dracunculus medinensis</name>
    <name type="common">Guinea worm</name>
    <dbReference type="NCBI Taxonomy" id="318479"/>
    <lineage>
        <taxon>Eukaryota</taxon>
        <taxon>Metazoa</taxon>
        <taxon>Ecdysozoa</taxon>
        <taxon>Nematoda</taxon>
        <taxon>Chromadorea</taxon>
        <taxon>Rhabditida</taxon>
        <taxon>Spirurina</taxon>
        <taxon>Dracunculoidea</taxon>
        <taxon>Dracunculidae</taxon>
        <taxon>Dracunculus</taxon>
    </lineage>
</organism>
<dbReference type="Proteomes" id="UP000038040">
    <property type="component" value="Unplaced"/>
</dbReference>
<dbReference type="EMBL" id="UYYG01001152">
    <property type="protein sequence ID" value="VDN55548.1"/>
    <property type="molecule type" value="Genomic_DNA"/>
</dbReference>
<dbReference type="SUPFAM" id="SSF50978">
    <property type="entry name" value="WD40 repeat-like"/>
    <property type="match status" value="1"/>
</dbReference>
<dbReference type="Proteomes" id="UP000274756">
    <property type="component" value="Unassembled WGS sequence"/>
</dbReference>
<dbReference type="PROSITE" id="PS50082">
    <property type="entry name" value="WD_REPEATS_2"/>
    <property type="match status" value="5"/>
</dbReference>
<evidence type="ECO:0000313" key="11">
    <source>
        <dbReference type="Proteomes" id="UP000274756"/>
    </source>
</evidence>
<dbReference type="Gene3D" id="2.130.10.10">
    <property type="entry name" value="YVTN repeat-like/Quinoprotein amine dehydrogenase"/>
    <property type="match status" value="2"/>
</dbReference>